<gene>
    <name evidence="6" type="primary">LOC113728124</name>
</gene>
<dbReference type="PANTHER" id="PTHR47344">
    <property type="entry name" value="RING ZINC FINGER PROTEIN-RELATED"/>
    <property type="match status" value="1"/>
</dbReference>
<dbReference type="CDD" id="cd16448">
    <property type="entry name" value="RING-H2"/>
    <property type="match status" value="1"/>
</dbReference>
<feature type="compositionally biased region" description="Polar residues" evidence="3">
    <location>
        <begin position="347"/>
        <end position="360"/>
    </location>
</feature>
<dbReference type="PANTHER" id="PTHR47344:SF1">
    <property type="entry name" value="RING ZINC FINGER PROTEIN-RELATED"/>
    <property type="match status" value="1"/>
</dbReference>
<organism evidence="5 6">
    <name type="scientific">Coffea arabica</name>
    <name type="common">Arabian coffee</name>
    <dbReference type="NCBI Taxonomy" id="13443"/>
    <lineage>
        <taxon>Eukaryota</taxon>
        <taxon>Viridiplantae</taxon>
        <taxon>Streptophyta</taxon>
        <taxon>Embryophyta</taxon>
        <taxon>Tracheophyta</taxon>
        <taxon>Spermatophyta</taxon>
        <taxon>Magnoliopsida</taxon>
        <taxon>eudicotyledons</taxon>
        <taxon>Gunneridae</taxon>
        <taxon>Pentapetalae</taxon>
        <taxon>asterids</taxon>
        <taxon>lamiids</taxon>
        <taxon>Gentianales</taxon>
        <taxon>Rubiaceae</taxon>
        <taxon>Ixoroideae</taxon>
        <taxon>Gardenieae complex</taxon>
        <taxon>Bertiereae - Coffeeae clade</taxon>
        <taxon>Coffeeae</taxon>
        <taxon>Coffea</taxon>
    </lineage>
</organism>
<keyword evidence="2" id="KW-0175">Coiled coil</keyword>
<evidence type="ECO:0000256" key="3">
    <source>
        <dbReference type="SAM" id="MobiDB-lite"/>
    </source>
</evidence>
<feature type="region of interest" description="Disordered" evidence="3">
    <location>
        <begin position="311"/>
        <end position="339"/>
    </location>
</feature>
<dbReference type="OrthoDB" id="8062037at2759"/>
<reference evidence="6" key="2">
    <citation type="submission" date="2025-08" db="UniProtKB">
        <authorList>
            <consortium name="RefSeq"/>
        </authorList>
    </citation>
    <scope>IDENTIFICATION</scope>
    <source>
        <tissue evidence="6">Leaves</tissue>
    </source>
</reference>
<dbReference type="Proteomes" id="UP001652660">
    <property type="component" value="Chromosome 2e"/>
</dbReference>
<keyword evidence="1" id="KW-0863">Zinc-finger</keyword>
<dbReference type="GeneID" id="113728124"/>
<dbReference type="RefSeq" id="XP_027108439.2">
    <property type="nucleotide sequence ID" value="XM_027252638.2"/>
</dbReference>
<accession>A0A6P6VZB2</accession>
<keyword evidence="1" id="KW-0862">Zinc</keyword>
<dbReference type="PROSITE" id="PS50089">
    <property type="entry name" value="ZF_RING_2"/>
    <property type="match status" value="1"/>
</dbReference>
<dbReference type="InterPro" id="IPR013083">
    <property type="entry name" value="Znf_RING/FYVE/PHD"/>
</dbReference>
<dbReference type="Pfam" id="PF13639">
    <property type="entry name" value="zf-RING_2"/>
    <property type="match status" value="1"/>
</dbReference>
<sequence length="590" mass="64966">MVGSNSKAETAFAKTICSICYEDLKPIVEDLQSISICGHVFHELCLQQWFEYCTNGKKKNCPVCKQTCSNANVGRLYFQSVGDPNDLGLTQKEGNYGENPEELRNEVRRLEGKVIGLSSALEQLQKSSEAVNAELCMYKETVQVEVALKNEALKQKATIQQLMHFKSEELDRSTLECMRLQERNMALAKELAALKLVSDLNLDDDEVLKLACLGNEVNSKETIDVLKKSLVIRNKSYKELMTKCNVLGRGEARSLSKLEKAKDKIKKLKERIQELESVAEVKVNETLRTLKASRKSACEVEKLAKGFDQGSRNDVTSCRDQNKEPVPETEMGISENSSCSLKKRKLNSSGFTSNRGTTDNVVPRKINPANQDQGYFLHNQVENARETFVHLNSCGQLKPLAENGGAAWKSGSRTGDTLSEIQAERHGSMDGASGAVGDTKPNTENRADMVDNNMVILDDDMGLPQSLLNVRKETPLPAVVSQRGNHCFSGGLLGPDGTKWHLGKWCKRNKGQASLSTGLQGSNASTADLIAVGADGRGGRIKVLRSLNQSSLDNRENLTSTKKCKVGDKPSSFQSHGCLQIEHFFGRASQ</sequence>
<dbReference type="SMART" id="SM00184">
    <property type="entry name" value="RING"/>
    <property type="match status" value="1"/>
</dbReference>
<feature type="region of interest" description="Disordered" evidence="3">
    <location>
        <begin position="346"/>
        <end position="365"/>
    </location>
</feature>
<evidence type="ECO:0000313" key="6">
    <source>
        <dbReference type="RefSeq" id="XP_027108439.2"/>
    </source>
</evidence>
<protein>
    <recommendedName>
        <fullName evidence="4">RING-type domain-containing protein</fullName>
    </recommendedName>
</protein>
<evidence type="ECO:0000313" key="5">
    <source>
        <dbReference type="Proteomes" id="UP001652660"/>
    </source>
</evidence>
<feature type="region of interest" description="Disordered" evidence="3">
    <location>
        <begin position="425"/>
        <end position="446"/>
    </location>
</feature>
<feature type="domain" description="RING-type" evidence="4">
    <location>
        <begin position="17"/>
        <end position="65"/>
    </location>
</feature>
<feature type="coiled-coil region" evidence="2">
    <location>
        <begin position="170"/>
        <end position="197"/>
    </location>
</feature>
<reference evidence="5" key="1">
    <citation type="journal article" date="2025" name="Foods">
        <title>Unveiling the Microbial Signatures of Arabica Coffee Cherries: Insights into Ripeness Specific Diversity, Functional Traits, and Implications for Quality and Safety.</title>
        <authorList>
            <consortium name="RefSeq"/>
            <person name="Tenea G.N."/>
            <person name="Cifuentes V."/>
            <person name="Reyes P."/>
            <person name="Cevallos-Vallejos M."/>
        </authorList>
    </citation>
    <scope>NUCLEOTIDE SEQUENCE [LARGE SCALE GENOMIC DNA]</scope>
</reference>
<dbReference type="InterPro" id="IPR001841">
    <property type="entry name" value="Znf_RING"/>
</dbReference>
<evidence type="ECO:0000256" key="1">
    <source>
        <dbReference type="PROSITE-ProRule" id="PRU00175"/>
    </source>
</evidence>
<dbReference type="Gene3D" id="3.30.40.10">
    <property type="entry name" value="Zinc/RING finger domain, C3HC4 (zinc finger)"/>
    <property type="match status" value="1"/>
</dbReference>
<dbReference type="SUPFAM" id="SSF57850">
    <property type="entry name" value="RING/U-box"/>
    <property type="match status" value="1"/>
</dbReference>
<keyword evidence="5" id="KW-1185">Reference proteome</keyword>
<name>A0A6P6VZB2_COFAR</name>
<keyword evidence="1" id="KW-0479">Metal-binding</keyword>
<proteinExistence type="predicted"/>
<evidence type="ECO:0000256" key="2">
    <source>
        <dbReference type="SAM" id="Coils"/>
    </source>
</evidence>
<feature type="coiled-coil region" evidence="2">
    <location>
        <begin position="251"/>
        <end position="285"/>
    </location>
</feature>
<evidence type="ECO:0000259" key="4">
    <source>
        <dbReference type="PROSITE" id="PS50089"/>
    </source>
</evidence>